<evidence type="ECO:0000313" key="2">
    <source>
        <dbReference type="EMBL" id="MBK6300667.1"/>
    </source>
</evidence>
<proteinExistence type="predicted"/>
<protein>
    <recommendedName>
        <fullName evidence="1">RsbT co-antagonist protein RsbRD N-terminal domain-containing protein</fullName>
    </recommendedName>
</protein>
<sequence length="163" mass="18404">MPVIKALEARSHELVDEALGLLDHRLNPPYKQVDRDVLRRRLHQTMSTVTTALTERTPLPVIDYAREVARRCFNAGFLLEEVQTHFNALEETVWKFMVKEVDAAHLPENLAMVASVIGTIKDELGRSYVELAAHHRAPAINTHKLFDGTQSVPRHPMSAKAAH</sequence>
<name>A0A934X427_9MICO</name>
<accession>A0A934X427</accession>
<gene>
    <name evidence="2" type="ORF">IPF40_06300</name>
</gene>
<feature type="domain" description="RsbT co-antagonist protein RsbRD N-terminal" evidence="1">
    <location>
        <begin position="13"/>
        <end position="130"/>
    </location>
</feature>
<evidence type="ECO:0000313" key="3">
    <source>
        <dbReference type="Proteomes" id="UP000718281"/>
    </source>
</evidence>
<evidence type="ECO:0000259" key="1">
    <source>
        <dbReference type="Pfam" id="PF14361"/>
    </source>
</evidence>
<dbReference type="EMBL" id="JADIXZ010000004">
    <property type="protein sequence ID" value="MBK6300667.1"/>
    <property type="molecule type" value="Genomic_DNA"/>
</dbReference>
<dbReference type="AlphaFoldDB" id="A0A934X427"/>
<organism evidence="2 3">
    <name type="scientific">Candidatus Phosphoribacter hodrii</name>
    <dbReference type="NCBI Taxonomy" id="2953743"/>
    <lineage>
        <taxon>Bacteria</taxon>
        <taxon>Bacillati</taxon>
        <taxon>Actinomycetota</taxon>
        <taxon>Actinomycetes</taxon>
        <taxon>Micrococcales</taxon>
        <taxon>Dermatophilaceae</taxon>
        <taxon>Candidatus Phosphoribacter</taxon>
    </lineage>
</organism>
<dbReference type="Pfam" id="PF14361">
    <property type="entry name" value="RsbRD_N"/>
    <property type="match status" value="1"/>
</dbReference>
<reference evidence="2 3" key="1">
    <citation type="submission" date="2020-10" db="EMBL/GenBank/DDBJ databases">
        <title>Connecting structure to function with the recovery of over 1000 high-quality activated sludge metagenome-assembled genomes encoding full-length rRNA genes using long-read sequencing.</title>
        <authorList>
            <person name="Singleton C.M."/>
            <person name="Petriglieri F."/>
            <person name="Kristensen J.M."/>
            <person name="Kirkegaard R.H."/>
            <person name="Michaelsen T.Y."/>
            <person name="Andersen M.H."/>
            <person name="Karst S.M."/>
            <person name="Dueholm M.S."/>
            <person name="Nielsen P.H."/>
            <person name="Albertsen M."/>
        </authorList>
    </citation>
    <scope>NUCLEOTIDE SEQUENCE [LARGE SCALE GENOMIC DNA]</scope>
    <source>
        <strain evidence="2">AalE_18-Q3-R2-46_BAT3C.188</strain>
    </source>
</reference>
<dbReference type="Proteomes" id="UP000718281">
    <property type="component" value="Unassembled WGS sequence"/>
</dbReference>
<comment type="caution">
    <text evidence="2">The sequence shown here is derived from an EMBL/GenBank/DDBJ whole genome shotgun (WGS) entry which is preliminary data.</text>
</comment>
<dbReference type="InterPro" id="IPR025751">
    <property type="entry name" value="RsbRD_N_dom"/>
</dbReference>